<protein>
    <recommendedName>
        <fullName evidence="4">3-isopropylmalate dehydrogenase</fullName>
        <ecNumber evidence="4">1.1.1.85</ecNumber>
    </recommendedName>
</protein>
<evidence type="ECO:0000313" key="14">
    <source>
        <dbReference type="EMBL" id="CAB4690060.1"/>
    </source>
</evidence>
<evidence type="ECO:0000256" key="12">
    <source>
        <dbReference type="ARBA" id="ARBA00023304"/>
    </source>
</evidence>
<evidence type="ECO:0000256" key="5">
    <source>
        <dbReference type="ARBA" id="ARBA00022430"/>
    </source>
</evidence>
<dbReference type="AlphaFoldDB" id="A0A6J6NTI3"/>
<dbReference type="EMBL" id="CAEZXP010000001">
    <property type="protein sequence ID" value="CAB4690060.1"/>
    <property type="molecule type" value="Genomic_DNA"/>
</dbReference>
<dbReference type="GO" id="GO:0003862">
    <property type="term" value="F:3-isopropylmalate dehydrogenase activity"/>
    <property type="evidence" value="ECO:0007669"/>
    <property type="project" value="UniProtKB-EC"/>
</dbReference>
<keyword evidence="5" id="KW-0432">Leucine biosynthesis</keyword>
<dbReference type="GO" id="GO:0000287">
    <property type="term" value="F:magnesium ion binding"/>
    <property type="evidence" value="ECO:0007669"/>
    <property type="project" value="InterPro"/>
</dbReference>
<dbReference type="InterPro" id="IPR019818">
    <property type="entry name" value="IsoCit/isopropylmalate_DH_CS"/>
</dbReference>
<dbReference type="GO" id="GO:0009098">
    <property type="term" value="P:L-leucine biosynthetic process"/>
    <property type="evidence" value="ECO:0007669"/>
    <property type="project" value="UniProtKB-KW"/>
</dbReference>
<dbReference type="InterPro" id="IPR024084">
    <property type="entry name" value="IsoPropMal-DH-like_dom"/>
</dbReference>
<dbReference type="GO" id="GO:0005829">
    <property type="term" value="C:cytosol"/>
    <property type="evidence" value="ECO:0007669"/>
    <property type="project" value="TreeGrafter"/>
</dbReference>
<dbReference type="PROSITE" id="PS00470">
    <property type="entry name" value="IDH_IMDH"/>
    <property type="match status" value="1"/>
</dbReference>
<keyword evidence="9" id="KW-0560">Oxidoreductase</keyword>
<dbReference type="NCBIfam" id="TIGR00169">
    <property type="entry name" value="leuB"/>
    <property type="match status" value="1"/>
</dbReference>
<dbReference type="PANTHER" id="PTHR42979:SF1">
    <property type="entry name" value="3-ISOPROPYLMALATE DEHYDROGENASE"/>
    <property type="match status" value="1"/>
</dbReference>
<organism evidence="14">
    <name type="scientific">freshwater metagenome</name>
    <dbReference type="NCBI Taxonomy" id="449393"/>
    <lineage>
        <taxon>unclassified sequences</taxon>
        <taxon>metagenomes</taxon>
        <taxon>ecological metagenomes</taxon>
    </lineage>
</organism>
<evidence type="ECO:0000256" key="8">
    <source>
        <dbReference type="ARBA" id="ARBA00022842"/>
    </source>
</evidence>
<keyword evidence="10" id="KW-0520">NAD</keyword>
<name>A0A6J6NTI3_9ZZZZ</name>
<dbReference type="SMART" id="SM01329">
    <property type="entry name" value="Iso_dh"/>
    <property type="match status" value="1"/>
</dbReference>
<gene>
    <name evidence="14" type="ORF">UFOPK2399_00645</name>
</gene>
<sequence length="330" mass="34319">MAPRTIVCLPGDGIGPEVMAEAIRVLEALPLELTIESHLFGGAAIDATGNPMPDETVQACLRADGVLLGAVGLPKYDGAAVRPEIGLIGIRKALDVYANLRPAIAPGIDMLIVRELVGGLYYGRRGTLDDGTVFDTCEYHPTQIERIVRRGFELARARRGKLTSVDKANVLDTSRLWRKIVIEMSAEFPDVELRHGLVDSAAMQLVTDPDMFDVIVTENTFGDILSDIAAAVTGGLGLAASASLGSSGPGIFEPVHGSAPDIAGQGKANPTAMLRSLAMMLDHGLGEAALARKVEAAVESALASTPTPDVGGTATTSQFGDAVLAALAAA</sequence>
<evidence type="ECO:0000256" key="3">
    <source>
        <dbReference type="ARBA" id="ARBA00011738"/>
    </source>
</evidence>
<reference evidence="14" key="1">
    <citation type="submission" date="2020-05" db="EMBL/GenBank/DDBJ databases">
        <authorList>
            <person name="Chiriac C."/>
            <person name="Salcher M."/>
            <person name="Ghai R."/>
            <person name="Kavagutti S V."/>
        </authorList>
    </citation>
    <scope>NUCLEOTIDE SEQUENCE</scope>
</reference>
<dbReference type="EC" id="1.1.1.85" evidence="4"/>
<accession>A0A6J6NTI3</accession>
<evidence type="ECO:0000256" key="1">
    <source>
        <dbReference type="ARBA" id="ARBA00001936"/>
    </source>
</evidence>
<evidence type="ECO:0000256" key="11">
    <source>
        <dbReference type="ARBA" id="ARBA00023211"/>
    </source>
</evidence>
<dbReference type="InterPro" id="IPR004429">
    <property type="entry name" value="Isopropylmalate_DH"/>
</dbReference>
<evidence type="ECO:0000256" key="10">
    <source>
        <dbReference type="ARBA" id="ARBA00023027"/>
    </source>
</evidence>
<dbReference type="Pfam" id="PF00180">
    <property type="entry name" value="Iso_dh"/>
    <property type="match status" value="1"/>
</dbReference>
<evidence type="ECO:0000256" key="2">
    <source>
        <dbReference type="ARBA" id="ARBA00001946"/>
    </source>
</evidence>
<evidence type="ECO:0000256" key="7">
    <source>
        <dbReference type="ARBA" id="ARBA00022723"/>
    </source>
</evidence>
<proteinExistence type="predicted"/>
<dbReference type="GO" id="GO:0051287">
    <property type="term" value="F:NAD binding"/>
    <property type="evidence" value="ECO:0007669"/>
    <property type="project" value="InterPro"/>
</dbReference>
<keyword evidence="8" id="KW-0460">Magnesium</keyword>
<comment type="cofactor">
    <cofactor evidence="2">
        <name>Mg(2+)</name>
        <dbReference type="ChEBI" id="CHEBI:18420"/>
    </cofactor>
</comment>
<evidence type="ECO:0000256" key="9">
    <source>
        <dbReference type="ARBA" id="ARBA00023002"/>
    </source>
</evidence>
<evidence type="ECO:0000256" key="6">
    <source>
        <dbReference type="ARBA" id="ARBA00022605"/>
    </source>
</evidence>
<dbReference type="PANTHER" id="PTHR42979">
    <property type="entry name" value="3-ISOPROPYLMALATE DEHYDROGENASE"/>
    <property type="match status" value="1"/>
</dbReference>
<keyword evidence="7" id="KW-0479">Metal-binding</keyword>
<keyword evidence="11" id="KW-0464">Manganese</keyword>
<dbReference type="SUPFAM" id="SSF53659">
    <property type="entry name" value="Isocitrate/Isopropylmalate dehydrogenase-like"/>
    <property type="match status" value="1"/>
</dbReference>
<evidence type="ECO:0000256" key="4">
    <source>
        <dbReference type="ARBA" id="ARBA00013101"/>
    </source>
</evidence>
<comment type="cofactor">
    <cofactor evidence="1">
        <name>Mn(2+)</name>
        <dbReference type="ChEBI" id="CHEBI:29035"/>
    </cofactor>
</comment>
<keyword evidence="12" id="KW-0100">Branched-chain amino acid biosynthesis</keyword>
<feature type="domain" description="Isopropylmalate dehydrogenase-like" evidence="13">
    <location>
        <begin position="5"/>
        <end position="323"/>
    </location>
</feature>
<keyword evidence="6" id="KW-0028">Amino-acid biosynthesis</keyword>
<dbReference type="FunFam" id="3.40.718.10:FF:000006">
    <property type="entry name" value="3-isopropylmalate dehydrogenase"/>
    <property type="match status" value="1"/>
</dbReference>
<comment type="subunit">
    <text evidence="3">Homodimer.</text>
</comment>
<dbReference type="Gene3D" id="3.40.718.10">
    <property type="entry name" value="Isopropylmalate Dehydrogenase"/>
    <property type="match status" value="1"/>
</dbReference>
<evidence type="ECO:0000259" key="13">
    <source>
        <dbReference type="SMART" id="SM01329"/>
    </source>
</evidence>